<dbReference type="AlphaFoldDB" id="A0A8J2PL75"/>
<name>A0A8J2PL75_9HEXA</name>
<protein>
    <submittedName>
        <fullName evidence="1">Uncharacterized protein</fullName>
    </submittedName>
</protein>
<reference evidence="1" key="1">
    <citation type="submission" date="2021-06" db="EMBL/GenBank/DDBJ databases">
        <authorList>
            <person name="Hodson N. C."/>
            <person name="Mongue J. A."/>
            <person name="Jaron S. K."/>
        </authorList>
    </citation>
    <scope>NUCLEOTIDE SEQUENCE</scope>
</reference>
<evidence type="ECO:0000313" key="1">
    <source>
        <dbReference type="EMBL" id="CAG7817874.1"/>
    </source>
</evidence>
<organism evidence="1 2">
    <name type="scientific">Allacma fusca</name>
    <dbReference type="NCBI Taxonomy" id="39272"/>
    <lineage>
        <taxon>Eukaryota</taxon>
        <taxon>Metazoa</taxon>
        <taxon>Ecdysozoa</taxon>
        <taxon>Arthropoda</taxon>
        <taxon>Hexapoda</taxon>
        <taxon>Collembola</taxon>
        <taxon>Symphypleona</taxon>
        <taxon>Sminthuridae</taxon>
        <taxon>Allacma</taxon>
    </lineage>
</organism>
<gene>
    <name evidence="1" type="ORF">AFUS01_LOCUS28413</name>
</gene>
<sequence>MKNLVLPERQKILQVNWTTYLKTEGCRKEIKPFENLQFVCLWEPLLSRTDALDKIRSPVNGTSLDPTLQERIDLAREDFGSNCHSMSSVASNAG</sequence>
<accession>A0A8J2PL75</accession>
<proteinExistence type="predicted"/>
<keyword evidence="2" id="KW-1185">Reference proteome</keyword>
<comment type="caution">
    <text evidence="1">The sequence shown here is derived from an EMBL/GenBank/DDBJ whole genome shotgun (WGS) entry which is preliminary data.</text>
</comment>
<evidence type="ECO:0000313" key="2">
    <source>
        <dbReference type="Proteomes" id="UP000708208"/>
    </source>
</evidence>
<dbReference type="Proteomes" id="UP000708208">
    <property type="component" value="Unassembled WGS sequence"/>
</dbReference>
<dbReference type="EMBL" id="CAJVCH010406155">
    <property type="protein sequence ID" value="CAG7817874.1"/>
    <property type="molecule type" value="Genomic_DNA"/>
</dbReference>